<evidence type="ECO:0000259" key="1">
    <source>
        <dbReference type="PROSITE" id="PS51833"/>
    </source>
</evidence>
<dbReference type="NCBIfam" id="TIGR00277">
    <property type="entry name" value="HDIG"/>
    <property type="match status" value="1"/>
</dbReference>
<reference evidence="2 3" key="1">
    <citation type="submission" date="2018-06" db="EMBL/GenBank/DDBJ databases">
        <title>Complete genome of Desulfovibrio indonesiensis P37SLT.</title>
        <authorList>
            <person name="Crispim J.S."/>
            <person name="Vidigal P.M.P."/>
            <person name="Silva L.C.F."/>
            <person name="Laguardia C.N."/>
            <person name="Araujo L.C."/>
            <person name="Dias R.S."/>
            <person name="Sousa M.P."/>
            <person name="Paula S.O."/>
            <person name="Silva C."/>
        </authorList>
    </citation>
    <scope>NUCLEOTIDE SEQUENCE [LARGE SCALE GENOMIC DNA]</scope>
    <source>
        <strain evidence="2 3">P37SLT</strain>
    </source>
</reference>
<evidence type="ECO:0000313" key="2">
    <source>
        <dbReference type="EMBL" id="TVM14546.1"/>
    </source>
</evidence>
<dbReference type="InterPro" id="IPR006675">
    <property type="entry name" value="HDIG_dom"/>
</dbReference>
<organism evidence="2 3">
    <name type="scientific">Oceanidesulfovibrio indonesiensis</name>
    <dbReference type="NCBI Taxonomy" id="54767"/>
    <lineage>
        <taxon>Bacteria</taxon>
        <taxon>Pseudomonadati</taxon>
        <taxon>Thermodesulfobacteriota</taxon>
        <taxon>Desulfovibrionia</taxon>
        <taxon>Desulfovibrionales</taxon>
        <taxon>Desulfovibrionaceae</taxon>
        <taxon>Oceanidesulfovibrio</taxon>
    </lineage>
</organism>
<sequence>MDLKDIVRAIKRLSPLSPSATRLLALLQSPDSDFEQVARIVEYDGALTANVLKVVNAPAFGLGHHVTSVSRAVSFLGEKMIAGIAIASCAPEVYNSELEGYAAQRGQLWQHSLLTAIASREIAGHSTRELRPEEAFTGGILHDIGKSVLSQYLAGETLTLMKAMESRAVQDFVEAERLALETDHSEAGMVLGLHWNLPEELLAVVRHHHDPGKAPEEHRALVYCVHLGDAMAQMHGVGTGADTLQYELAPETGDYFNIDEDTFQSIFMDVRLEFEKSRASFLG</sequence>
<protein>
    <submittedName>
        <fullName evidence="2">HDOD domain-containing protein</fullName>
    </submittedName>
</protein>
<dbReference type="RefSeq" id="WP_144304490.1">
    <property type="nucleotide sequence ID" value="NZ_QMIE01000023.1"/>
</dbReference>
<dbReference type="Gene3D" id="1.10.3210.10">
    <property type="entry name" value="Hypothetical protein af1432"/>
    <property type="match status" value="1"/>
</dbReference>
<dbReference type="EMBL" id="QMIE01000023">
    <property type="protein sequence ID" value="TVM14546.1"/>
    <property type="molecule type" value="Genomic_DNA"/>
</dbReference>
<dbReference type="Pfam" id="PF08668">
    <property type="entry name" value="HDOD"/>
    <property type="match status" value="1"/>
</dbReference>
<dbReference type="CDD" id="cd00077">
    <property type="entry name" value="HDc"/>
    <property type="match status" value="1"/>
</dbReference>
<dbReference type="AlphaFoldDB" id="A0A7M3MAA7"/>
<feature type="domain" description="HDOD" evidence="1">
    <location>
        <begin position="13"/>
        <end position="211"/>
    </location>
</feature>
<dbReference type="SUPFAM" id="SSF109604">
    <property type="entry name" value="HD-domain/PDEase-like"/>
    <property type="match status" value="1"/>
</dbReference>
<dbReference type="InterPro" id="IPR052340">
    <property type="entry name" value="RNase_Y/CdgJ"/>
</dbReference>
<dbReference type="PROSITE" id="PS51833">
    <property type="entry name" value="HDOD"/>
    <property type="match status" value="1"/>
</dbReference>
<dbReference type="InterPro" id="IPR013976">
    <property type="entry name" value="HDOD"/>
</dbReference>
<keyword evidence="3" id="KW-1185">Reference proteome</keyword>
<accession>A0A7M3MAA7</accession>
<evidence type="ECO:0000313" key="3">
    <source>
        <dbReference type="Proteomes" id="UP000448292"/>
    </source>
</evidence>
<gene>
    <name evidence="2" type="ORF">DPQ33_17345</name>
</gene>
<dbReference type="PANTHER" id="PTHR33525">
    <property type="match status" value="1"/>
</dbReference>
<dbReference type="Proteomes" id="UP000448292">
    <property type="component" value="Unassembled WGS sequence"/>
</dbReference>
<proteinExistence type="predicted"/>
<name>A0A7M3MAA7_9BACT</name>
<dbReference type="PANTHER" id="PTHR33525:SF3">
    <property type="entry name" value="RIBONUCLEASE Y"/>
    <property type="match status" value="1"/>
</dbReference>
<dbReference type="InterPro" id="IPR003607">
    <property type="entry name" value="HD/PDEase_dom"/>
</dbReference>
<dbReference type="SMART" id="SM00471">
    <property type="entry name" value="HDc"/>
    <property type="match status" value="1"/>
</dbReference>
<comment type="caution">
    <text evidence="2">The sequence shown here is derived from an EMBL/GenBank/DDBJ whole genome shotgun (WGS) entry which is preliminary data.</text>
</comment>
<dbReference type="OrthoDB" id="9803649at2"/>